<dbReference type="AlphaFoldDB" id="A0A3M6QTH1"/>
<accession>A0A3M6QTH1</accession>
<name>A0A3M6QTH1_9BURK</name>
<organism evidence="1 2">
    <name type="scientific">Corticibacter populi</name>
    <dbReference type="NCBI Taxonomy" id="1550736"/>
    <lineage>
        <taxon>Bacteria</taxon>
        <taxon>Pseudomonadati</taxon>
        <taxon>Pseudomonadota</taxon>
        <taxon>Betaproteobacteria</taxon>
        <taxon>Burkholderiales</taxon>
        <taxon>Comamonadaceae</taxon>
        <taxon>Corticibacter</taxon>
    </lineage>
</organism>
<dbReference type="PROSITE" id="PS51257">
    <property type="entry name" value="PROKAR_LIPOPROTEIN"/>
    <property type="match status" value="1"/>
</dbReference>
<gene>
    <name evidence="1" type="ORF">D8I35_07220</name>
</gene>
<comment type="caution">
    <text evidence="1">The sequence shown here is derived from an EMBL/GenBank/DDBJ whole genome shotgun (WGS) entry which is preliminary data.</text>
</comment>
<sequence length="69" mass="7631">MPENLQRLQAWARACPNSAFASVATSVQACMLASYTWAVHPGCPACRCAAGTRNRTSPYFFPRKPRRLS</sequence>
<evidence type="ECO:0000313" key="2">
    <source>
        <dbReference type="Proteomes" id="UP000278006"/>
    </source>
</evidence>
<evidence type="ECO:0000313" key="1">
    <source>
        <dbReference type="EMBL" id="RMX06330.1"/>
    </source>
</evidence>
<dbReference type="EMBL" id="RDQO01000002">
    <property type="protein sequence ID" value="RMX06330.1"/>
    <property type="molecule type" value="Genomic_DNA"/>
</dbReference>
<dbReference type="Proteomes" id="UP000278006">
    <property type="component" value="Unassembled WGS sequence"/>
</dbReference>
<protein>
    <submittedName>
        <fullName evidence="1">Uncharacterized protein</fullName>
    </submittedName>
</protein>
<reference evidence="1 2" key="1">
    <citation type="submission" date="2018-10" db="EMBL/GenBank/DDBJ databases">
        <title>Draft genome of Cortibacter populi DSM10536.</title>
        <authorList>
            <person name="Bernier A.-M."/>
            <person name="Bernard K."/>
        </authorList>
    </citation>
    <scope>NUCLEOTIDE SEQUENCE [LARGE SCALE GENOMIC DNA]</scope>
    <source>
        <strain evidence="1 2">DSM 105136</strain>
    </source>
</reference>
<proteinExistence type="predicted"/>
<keyword evidence="2" id="KW-1185">Reference proteome</keyword>